<organism evidence="4 5">
    <name type="scientific">Streptoalloteichus hindustanus</name>
    <dbReference type="NCBI Taxonomy" id="2017"/>
    <lineage>
        <taxon>Bacteria</taxon>
        <taxon>Bacillati</taxon>
        <taxon>Actinomycetota</taxon>
        <taxon>Actinomycetes</taxon>
        <taxon>Pseudonocardiales</taxon>
        <taxon>Pseudonocardiaceae</taxon>
        <taxon>Streptoalloteichus</taxon>
    </lineage>
</organism>
<dbReference type="AlphaFoldDB" id="A0A1M4V4J0"/>
<dbReference type="Proteomes" id="UP000184501">
    <property type="component" value="Unassembled WGS sequence"/>
</dbReference>
<evidence type="ECO:0000313" key="5">
    <source>
        <dbReference type="Proteomes" id="UP000184501"/>
    </source>
</evidence>
<dbReference type="PANTHER" id="PTHR36456:SF1">
    <property type="entry name" value="UPF0232 PROTEIN SCO3875"/>
    <property type="match status" value="1"/>
</dbReference>
<evidence type="ECO:0000256" key="2">
    <source>
        <dbReference type="HAMAP-Rule" id="MF_00630"/>
    </source>
</evidence>
<sequence>MTPGLRSDSGPRTARDPVTRTGVAGGGSGPAGAAGTGDRPASAPLGGAADPELSTGALRGPDLARAALEAARAAAKARGRGPGRPRRGGGAGQSRRRRSWSGARPDDRDPQPLGRLASRLAADRGWTDRLAGGQVFGRWATLVGADVAEHARPVTLRDGELTVQASSTAWATQLRLLQRQLLAKIAAGVGPDVVKRLRVQGPAAPSWRKGPLHVPGRGPRDTYG</sequence>
<comment type="similarity">
    <text evidence="1 2">Belongs to the UPF0232 family.</text>
</comment>
<evidence type="ECO:0000256" key="3">
    <source>
        <dbReference type="SAM" id="MobiDB-lite"/>
    </source>
</evidence>
<reference evidence="4 5" key="1">
    <citation type="submission" date="2016-11" db="EMBL/GenBank/DDBJ databases">
        <authorList>
            <person name="Jaros S."/>
            <person name="Januszkiewicz K."/>
            <person name="Wedrychowicz H."/>
        </authorList>
    </citation>
    <scope>NUCLEOTIDE SEQUENCE [LARGE SCALE GENOMIC DNA]</scope>
    <source>
        <strain evidence="4 5">DSM 44523</strain>
    </source>
</reference>
<feature type="region of interest" description="Disordered" evidence="3">
    <location>
        <begin position="203"/>
        <end position="224"/>
    </location>
</feature>
<protein>
    <recommendedName>
        <fullName evidence="2">UPF0232 protein SAMN05444320_101634</fullName>
    </recommendedName>
</protein>
<keyword evidence="5" id="KW-1185">Reference proteome</keyword>
<feature type="compositionally biased region" description="Gly residues" evidence="3">
    <location>
        <begin position="23"/>
        <end position="35"/>
    </location>
</feature>
<feature type="compositionally biased region" description="Basic residues" evidence="3">
    <location>
        <begin position="75"/>
        <end position="87"/>
    </location>
</feature>
<feature type="compositionally biased region" description="Low complexity" evidence="3">
    <location>
        <begin position="64"/>
        <end position="74"/>
    </location>
</feature>
<evidence type="ECO:0000256" key="1">
    <source>
        <dbReference type="ARBA" id="ARBA00006200"/>
    </source>
</evidence>
<dbReference type="STRING" id="2017.SAMN05444320_101634"/>
<feature type="region of interest" description="Disordered" evidence="3">
    <location>
        <begin position="1"/>
        <end position="113"/>
    </location>
</feature>
<name>A0A1M4V4J0_STRHI</name>
<evidence type="ECO:0000313" key="4">
    <source>
        <dbReference type="EMBL" id="SHE63803.1"/>
    </source>
</evidence>
<dbReference type="Pfam" id="PF05258">
    <property type="entry name" value="DciA"/>
    <property type="match status" value="1"/>
</dbReference>
<dbReference type="InterPro" id="IPR007922">
    <property type="entry name" value="DciA-like"/>
</dbReference>
<dbReference type="HAMAP" id="MF_00630">
    <property type="entry name" value="UPF0232"/>
    <property type="match status" value="1"/>
</dbReference>
<dbReference type="InterPro" id="IPR023007">
    <property type="entry name" value="UPF0232_actinobac"/>
</dbReference>
<accession>A0A1M4V4J0</accession>
<gene>
    <name evidence="4" type="ORF">SAMN05444320_101634</name>
</gene>
<dbReference type="EMBL" id="FQVN01000001">
    <property type="protein sequence ID" value="SHE63803.1"/>
    <property type="molecule type" value="Genomic_DNA"/>
</dbReference>
<proteinExistence type="inferred from homology"/>
<dbReference type="PANTHER" id="PTHR36456">
    <property type="entry name" value="UPF0232 PROTEIN SCO3875"/>
    <property type="match status" value="1"/>
</dbReference>